<keyword evidence="8" id="KW-1185">Reference proteome</keyword>
<sequence>MKRLLLLIAFISVVASSRAQMGGGAPTVTGKISGTLIDSLTRKPLDYASITLYRATGKVPLTGVVTDEKGGFKFNNLNPGSYKITVTYIGYPTKTITPVTTTPDKPDNNLGTLVLAPSASALKEIAVTGTAAMIENKVDKIVYNAEKDATVSGGNAGDVLRKVPMVAVDQDGNVSLRGSQNVRILINGRPSGAVAASTADAMKMFPADQIKSVEVITSPSAKYDAEGTGGIINIITKKKDISGVSGSISGGVGTRQNNGNANLNVNQNRLSLTGNFGTQVGWPQTSEISTGTKTTSGTVIAQQNGTSETQRHAYIGSGNLAYDFNASNSISSGIRYNTTQFSNDGSTVNTGNVGNFTQTNNQTVKFGGFDWNADFTHKFKKEGSELTFAGQWSHGINTTDLTASYTAKNPNQSTRNDGLNDEFTGQIDYVLPLNKTVKLEAGTKAISRKINSDYDIYRQLTGDVFKFDNVASNDYDYSQDVYSGYGVLSIQLKHMVGLQIGGRVENTQIDGNASSVSAGLQPFSNSYTNFVPSLAVSKSVGSNTFRLSYTKRIQRPSLQYLNPFRNTSNLQYHMMGNPGLSPEVSQSAELNYSTFIKSTIINATLYFRHTSDAIESFVTREDYTSTDASGASVIIPVNLTSFRNIGTSNSVGSSIFAQVNPVKPLTLRGNVNLFTYTPKASSSIQSAAVYDSKTYIQYNIFASGSYAFPKGFIAETFAIINAPRRTLQGKNPSFNMWVLSMNKEILKKKGKIGLNAIDPFNEDKIFASEINTGSVIQSSRFALPFRSFGVNFSWTFGKMNFNAQPKKKRGVNNDDLKQDGGQQGGQGTGTGSQR</sequence>
<dbReference type="SUPFAM" id="SSF56935">
    <property type="entry name" value="Porins"/>
    <property type="match status" value="1"/>
</dbReference>
<feature type="domain" description="Outer membrane protein beta-barrel" evidence="6">
    <location>
        <begin position="377"/>
        <end position="794"/>
    </location>
</feature>
<organism evidence="7 8">
    <name type="scientific">Hufsiella ginkgonis</name>
    <dbReference type="NCBI Taxonomy" id="2695274"/>
    <lineage>
        <taxon>Bacteria</taxon>
        <taxon>Pseudomonadati</taxon>
        <taxon>Bacteroidota</taxon>
        <taxon>Sphingobacteriia</taxon>
        <taxon>Sphingobacteriales</taxon>
        <taxon>Sphingobacteriaceae</taxon>
        <taxon>Hufsiella</taxon>
    </lineage>
</organism>
<dbReference type="PANTHER" id="PTHR40980:SF4">
    <property type="entry name" value="TONB-DEPENDENT RECEPTOR-LIKE BETA-BARREL DOMAIN-CONTAINING PROTEIN"/>
    <property type="match status" value="1"/>
</dbReference>
<keyword evidence="2" id="KW-0472">Membrane</keyword>
<gene>
    <name evidence="7" type="ORF">GS398_21225</name>
</gene>
<keyword evidence="7" id="KW-0675">Receptor</keyword>
<feature type="chain" id="PRO_5029808694" evidence="5">
    <location>
        <begin position="20"/>
        <end position="834"/>
    </location>
</feature>
<evidence type="ECO:0000256" key="1">
    <source>
        <dbReference type="ARBA" id="ARBA00004442"/>
    </source>
</evidence>
<evidence type="ECO:0000256" key="2">
    <source>
        <dbReference type="ARBA" id="ARBA00023136"/>
    </source>
</evidence>
<evidence type="ECO:0000256" key="3">
    <source>
        <dbReference type="ARBA" id="ARBA00023237"/>
    </source>
</evidence>
<dbReference type="Gene3D" id="2.60.40.1120">
    <property type="entry name" value="Carboxypeptidase-like, regulatory domain"/>
    <property type="match status" value="1"/>
</dbReference>
<dbReference type="SUPFAM" id="SSF49464">
    <property type="entry name" value="Carboxypeptidase regulatory domain-like"/>
    <property type="match status" value="1"/>
</dbReference>
<dbReference type="Gene3D" id="2.170.130.10">
    <property type="entry name" value="TonB-dependent receptor, plug domain"/>
    <property type="match status" value="1"/>
</dbReference>
<reference evidence="7 8" key="1">
    <citation type="submission" date="2019-11" db="EMBL/GenBank/DDBJ databases">
        <title>Pedobacter sp. HMF7056 Genome sequencing and assembly.</title>
        <authorList>
            <person name="Kang H."/>
            <person name="Kim H."/>
            <person name="Joh K."/>
        </authorList>
    </citation>
    <scope>NUCLEOTIDE SEQUENCE [LARGE SCALE GENOMIC DNA]</scope>
    <source>
        <strain evidence="7 8">HMF7056</strain>
    </source>
</reference>
<dbReference type="RefSeq" id="WP_160908842.1">
    <property type="nucleotide sequence ID" value="NZ_WVHS01000006.1"/>
</dbReference>
<feature type="signal peptide" evidence="5">
    <location>
        <begin position="1"/>
        <end position="19"/>
    </location>
</feature>
<keyword evidence="3" id="KW-0998">Cell outer membrane</keyword>
<proteinExistence type="predicted"/>
<keyword evidence="5" id="KW-0732">Signal</keyword>
<dbReference type="InterPro" id="IPR008969">
    <property type="entry name" value="CarboxyPept-like_regulatory"/>
</dbReference>
<dbReference type="Proteomes" id="UP000451233">
    <property type="component" value="Unassembled WGS sequence"/>
</dbReference>
<feature type="region of interest" description="Disordered" evidence="4">
    <location>
        <begin position="804"/>
        <end position="834"/>
    </location>
</feature>
<dbReference type="InterPro" id="IPR041700">
    <property type="entry name" value="OMP_b-brl_3"/>
</dbReference>
<dbReference type="Pfam" id="PF14905">
    <property type="entry name" value="OMP_b-brl_3"/>
    <property type="match status" value="1"/>
</dbReference>
<evidence type="ECO:0000256" key="5">
    <source>
        <dbReference type="SAM" id="SignalP"/>
    </source>
</evidence>
<accession>A0A7K1Y548</accession>
<dbReference type="InterPro" id="IPR037066">
    <property type="entry name" value="Plug_dom_sf"/>
</dbReference>
<evidence type="ECO:0000259" key="6">
    <source>
        <dbReference type="Pfam" id="PF14905"/>
    </source>
</evidence>
<dbReference type="Pfam" id="PF13620">
    <property type="entry name" value="CarboxypepD_reg"/>
    <property type="match status" value="1"/>
</dbReference>
<dbReference type="EMBL" id="WVHS01000006">
    <property type="protein sequence ID" value="MXV17836.1"/>
    <property type="molecule type" value="Genomic_DNA"/>
</dbReference>
<dbReference type="Gene3D" id="2.40.170.20">
    <property type="entry name" value="TonB-dependent receptor, beta-barrel domain"/>
    <property type="match status" value="1"/>
</dbReference>
<evidence type="ECO:0000256" key="4">
    <source>
        <dbReference type="SAM" id="MobiDB-lite"/>
    </source>
</evidence>
<name>A0A7K1Y548_9SPHI</name>
<feature type="compositionally biased region" description="Gly residues" evidence="4">
    <location>
        <begin position="821"/>
        <end position="834"/>
    </location>
</feature>
<dbReference type="AlphaFoldDB" id="A0A7K1Y548"/>
<dbReference type="PANTHER" id="PTHR40980">
    <property type="entry name" value="PLUG DOMAIN-CONTAINING PROTEIN"/>
    <property type="match status" value="1"/>
</dbReference>
<dbReference type="GO" id="GO:0009279">
    <property type="term" value="C:cell outer membrane"/>
    <property type="evidence" value="ECO:0007669"/>
    <property type="project" value="UniProtKB-SubCell"/>
</dbReference>
<comment type="caution">
    <text evidence="7">The sequence shown here is derived from an EMBL/GenBank/DDBJ whole genome shotgun (WGS) entry which is preliminary data.</text>
</comment>
<dbReference type="InterPro" id="IPR036942">
    <property type="entry name" value="Beta-barrel_TonB_sf"/>
</dbReference>
<comment type="subcellular location">
    <subcellularLocation>
        <location evidence="1">Cell outer membrane</location>
    </subcellularLocation>
</comment>
<protein>
    <submittedName>
        <fullName evidence="7">TonB-dependent receptor</fullName>
    </submittedName>
</protein>
<evidence type="ECO:0000313" key="8">
    <source>
        <dbReference type="Proteomes" id="UP000451233"/>
    </source>
</evidence>
<evidence type="ECO:0000313" key="7">
    <source>
        <dbReference type="EMBL" id="MXV17836.1"/>
    </source>
</evidence>